<comment type="caution">
    <text evidence="1">The sequence shown here is derived from an EMBL/GenBank/DDBJ whole genome shotgun (WGS) entry which is preliminary data.</text>
</comment>
<protein>
    <recommendedName>
        <fullName evidence="3">Phenolic acid decarboxylase subunit D</fullName>
    </recommendedName>
</protein>
<dbReference type="AlphaFoldDB" id="A0A4R3VPL0"/>
<dbReference type="Pfam" id="PF26358">
    <property type="entry name" value="EcdD_BsdD_detox"/>
    <property type="match status" value="1"/>
</dbReference>
<organism evidence="1 2">
    <name type="scientific">Samsonia erythrinae</name>
    <dbReference type="NCBI Taxonomy" id="160434"/>
    <lineage>
        <taxon>Bacteria</taxon>
        <taxon>Pseudomonadati</taxon>
        <taxon>Pseudomonadota</taxon>
        <taxon>Gammaproteobacteria</taxon>
        <taxon>Enterobacterales</taxon>
        <taxon>Pectobacteriaceae</taxon>
        <taxon>Samsonia</taxon>
    </lineage>
</organism>
<evidence type="ECO:0000313" key="2">
    <source>
        <dbReference type="Proteomes" id="UP000295433"/>
    </source>
</evidence>
<dbReference type="InterPro" id="IPR047707">
    <property type="entry name" value="VdcD-like"/>
</dbReference>
<reference evidence="1 2" key="1">
    <citation type="submission" date="2019-03" db="EMBL/GenBank/DDBJ databases">
        <title>Genomic Encyclopedia of Type Strains, Phase IV (KMG-IV): sequencing the most valuable type-strain genomes for metagenomic binning, comparative biology and taxonomic classification.</title>
        <authorList>
            <person name="Goeker M."/>
        </authorList>
    </citation>
    <scope>NUCLEOTIDE SEQUENCE [LARGE SCALE GENOMIC DNA]</scope>
    <source>
        <strain evidence="1 2">DSM 16730</strain>
    </source>
</reference>
<evidence type="ECO:0000313" key="1">
    <source>
        <dbReference type="EMBL" id="TCV09005.1"/>
    </source>
</evidence>
<dbReference type="Proteomes" id="UP000295433">
    <property type="component" value="Unassembled WGS sequence"/>
</dbReference>
<dbReference type="NCBIfam" id="NF041205">
    <property type="entry name" value="VdcD"/>
    <property type="match status" value="1"/>
</dbReference>
<name>A0A4R3VPL0_9GAMM</name>
<sequence>MNIVCPRCGHDHINEMAHSPVSGIWTVYQCDRCIYTWRSTEPPRRSDRSHYPQAFRMDSKDIADAPAIPAIPDLLK</sequence>
<gene>
    <name evidence="1" type="ORF">EDC54_101528</name>
</gene>
<dbReference type="RefSeq" id="WP_380895366.1">
    <property type="nucleotide sequence ID" value="NZ_JAWIZJ010000001.1"/>
</dbReference>
<proteinExistence type="predicted"/>
<evidence type="ECO:0008006" key="3">
    <source>
        <dbReference type="Google" id="ProtNLM"/>
    </source>
</evidence>
<dbReference type="EMBL" id="SMBY01000001">
    <property type="protein sequence ID" value="TCV09005.1"/>
    <property type="molecule type" value="Genomic_DNA"/>
</dbReference>
<keyword evidence="2" id="KW-1185">Reference proteome</keyword>
<accession>A0A4R3VPL0</accession>